<dbReference type="Proteomes" id="UP000232883">
    <property type="component" value="Chromosome"/>
</dbReference>
<reference evidence="1 2" key="1">
    <citation type="submission" date="2017-11" db="EMBL/GenBank/DDBJ databases">
        <title>Taxonomic description and genome sequences of Spirosoma HA7 sp. nov., isolated from pollen microhabitat of Corylus avellana.</title>
        <authorList>
            <person name="Ambika Manirajan B."/>
            <person name="Suarez C."/>
            <person name="Ratering S."/>
            <person name="Geissler-Plaum R."/>
            <person name="Cardinale M."/>
            <person name="Sylvia S."/>
        </authorList>
    </citation>
    <scope>NUCLEOTIDE SEQUENCE [LARGE SCALE GENOMIC DNA]</scope>
    <source>
        <strain evidence="1 2">HA7</strain>
    </source>
</reference>
<proteinExistence type="predicted"/>
<dbReference type="RefSeq" id="WP_100989671.1">
    <property type="nucleotide sequence ID" value="NZ_CP025096.1"/>
</dbReference>
<evidence type="ECO:0000313" key="2">
    <source>
        <dbReference type="Proteomes" id="UP000232883"/>
    </source>
</evidence>
<dbReference type="OrthoDB" id="1493636at2"/>
<keyword evidence="2" id="KW-1185">Reference proteome</keyword>
<organism evidence="1 2">
    <name type="scientific">Spirosoma pollinicola</name>
    <dbReference type="NCBI Taxonomy" id="2057025"/>
    <lineage>
        <taxon>Bacteria</taxon>
        <taxon>Pseudomonadati</taxon>
        <taxon>Bacteroidota</taxon>
        <taxon>Cytophagia</taxon>
        <taxon>Cytophagales</taxon>
        <taxon>Cytophagaceae</taxon>
        <taxon>Spirosoma</taxon>
    </lineage>
</organism>
<name>A0A2K8Z1B9_9BACT</name>
<evidence type="ECO:0000313" key="1">
    <source>
        <dbReference type="EMBL" id="AUD03604.1"/>
    </source>
</evidence>
<protein>
    <recommendedName>
        <fullName evidence="3">Tyr recombinase domain-containing protein</fullName>
    </recommendedName>
</protein>
<dbReference type="EMBL" id="CP025096">
    <property type="protein sequence ID" value="AUD03604.1"/>
    <property type="molecule type" value="Genomic_DNA"/>
</dbReference>
<accession>A0A2K8Z1B9</accession>
<evidence type="ECO:0008006" key="3">
    <source>
        <dbReference type="Google" id="ProtNLM"/>
    </source>
</evidence>
<dbReference type="AlphaFoldDB" id="A0A2K8Z1B9"/>
<gene>
    <name evidence="1" type="ORF">CWM47_18280</name>
</gene>
<sequence>MRLTYTVRHLFVRNAFLEGVITISIMKITGHKSEGQFLKYIKISTVQNALLTLAHPHVSGSMSTVPVLPLHKVA</sequence>
<dbReference type="KEGG" id="spir:CWM47_18280"/>